<feature type="transmembrane region" description="Helical" evidence="6">
    <location>
        <begin position="93"/>
        <end position="112"/>
    </location>
</feature>
<feature type="transmembrane region" description="Helical" evidence="6">
    <location>
        <begin position="326"/>
        <end position="343"/>
    </location>
</feature>
<keyword evidence="4 6" id="KW-1133">Transmembrane helix</keyword>
<feature type="transmembrane region" description="Helical" evidence="6">
    <location>
        <begin position="159"/>
        <end position="178"/>
    </location>
</feature>
<name>A0A1I3TX31_9RHOB</name>
<feature type="transmembrane region" description="Helical" evidence="6">
    <location>
        <begin position="292"/>
        <end position="314"/>
    </location>
</feature>
<dbReference type="Proteomes" id="UP000183299">
    <property type="component" value="Unassembled WGS sequence"/>
</dbReference>
<reference evidence="7 8" key="1">
    <citation type="submission" date="2016-10" db="EMBL/GenBank/DDBJ databases">
        <authorList>
            <person name="de Groot N.N."/>
        </authorList>
    </citation>
    <scope>NUCLEOTIDE SEQUENCE [LARGE SCALE GENOMIC DNA]</scope>
    <source>
        <strain evidence="7 8">CGMCC 1.8891</strain>
    </source>
</reference>
<evidence type="ECO:0000256" key="1">
    <source>
        <dbReference type="ARBA" id="ARBA00004127"/>
    </source>
</evidence>
<dbReference type="GO" id="GO:0012505">
    <property type="term" value="C:endomembrane system"/>
    <property type="evidence" value="ECO:0007669"/>
    <property type="project" value="UniProtKB-SubCell"/>
</dbReference>
<evidence type="ECO:0000256" key="5">
    <source>
        <dbReference type="ARBA" id="ARBA00023136"/>
    </source>
</evidence>
<feature type="transmembrane region" description="Helical" evidence="6">
    <location>
        <begin position="61"/>
        <end position="81"/>
    </location>
</feature>
<feature type="transmembrane region" description="Helical" evidence="6">
    <location>
        <begin position="260"/>
        <end position="286"/>
    </location>
</feature>
<feature type="transmembrane region" description="Helical" evidence="6">
    <location>
        <begin position="432"/>
        <end position="449"/>
    </location>
</feature>
<accession>A0A1I3TX31</accession>
<evidence type="ECO:0000256" key="4">
    <source>
        <dbReference type="ARBA" id="ARBA00022989"/>
    </source>
</evidence>
<dbReference type="SUPFAM" id="SSF103473">
    <property type="entry name" value="MFS general substrate transporter"/>
    <property type="match status" value="1"/>
</dbReference>
<feature type="transmembrane region" description="Helical" evidence="6">
    <location>
        <begin position="21"/>
        <end position="41"/>
    </location>
</feature>
<dbReference type="EMBL" id="FORY01000009">
    <property type="protein sequence ID" value="SFJ74869.1"/>
    <property type="molecule type" value="Genomic_DNA"/>
</dbReference>
<dbReference type="AlphaFoldDB" id="A0A1I3TX31"/>
<feature type="transmembrane region" description="Helical" evidence="6">
    <location>
        <begin position="118"/>
        <end position="147"/>
    </location>
</feature>
<keyword evidence="8" id="KW-1185">Reference proteome</keyword>
<keyword evidence="3 6" id="KW-0812">Transmembrane</keyword>
<proteinExistence type="predicted"/>
<dbReference type="GeneID" id="98665662"/>
<evidence type="ECO:0000313" key="7">
    <source>
        <dbReference type="EMBL" id="SFJ74869.1"/>
    </source>
</evidence>
<dbReference type="STRING" id="576117.SAMN04488138_109114"/>
<keyword evidence="5 6" id="KW-0472">Membrane</keyword>
<dbReference type="Gene3D" id="1.20.1250.20">
    <property type="entry name" value="MFS general substrate transporter like domains"/>
    <property type="match status" value="1"/>
</dbReference>
<dbReference type="Pfam" id="PF11700">
    <property type="entry name" value="ATG22"/>
    <property type="match status" value="1"/>
</dbReference>
<evidence type="ECO:0000256" key="6">
    <source>
        <dbReference type="SAM" id="Phobius"/>
    </source>
</evidence>
<evidence type="ECO:0000313" key="8">
    <source>
        <dbReference type="Proteomes" id="UP000183299"/>
    </source>
</evidence>
<feature type="transmembrane region" description="Helical" evidence="6">
    <location>
        <begin position="206"/>
        <end position="226"/>
    </location>
</feature>
<dbReference type="InterPro" id="IPR036259">
    <property type="entry name" value="MFS_trans_sf"/>
</dbReference>
<sequence length="460" mass="49707">MGQPSHRKRIWGWMMYDWATQPFHTLILTFIFGPYFAEQVIAHLMAGGMDAAHAKAEAQSIWGYGLTVAGLMIAVSAPILGAIADESKRRMPWIWLFSVLYVIGSAGLWMASPENFPTMLVLVFFGLGLIGVEFTTIFTNALLPALGTREEIGKISGNGWAWGYVGGIVALVIMLLLFSENADGVTLLGHAPLFGLDPAMREGTRFVGPFVALWFVLSMIPFFLWVREPASKSVPMARSVKNGMRDLTKTLRSLPSRHSLFAFLGSSMFYRDALNGVFTFGGIYALGALEWSVVQIGVFGILAAFTGAVFTFAGGFADQKFGPKPVIIFCILVLISVCLVILTISRESVLFQTVETTSHLPDIAFYICGAVLGAVSGVIQSASRTMMVRQADPARVTEAFGLYALSGKATSFLAPGLIALASDVTNSQRLGITPLIALFIVGLVLLAWVHPEGTKVSENA</sequence>
<protein>
    <submittedName>
        <fullName evidence="7">MFS transporter, UMF1 family</fullName>
    </submittedName>
</protein>
<gene>
    <name evidence="7" type="ORF">SAMN04488138_109114</name>
</gene>
<dbReference type="PANTHER" id="PTHR23519">
    <property type="entry name" value="AUTOPHAGY-RELATED PROTEIN 22"/>
    <property type="match status" value="1"/>
</dbReference>
<feature type="transmembrane region" description="Helical" evidence="6">
    <location>
        <begin position="400"/>
        <end position="420"/>
    </location>
</feature>
<keyword evidence="2" id="KW-0813">Transport</keyword>
<comment type="subcellular location">
    <subcellularLocation>
        <location evidence="1">Endomembrane system</location>
        <topology evidence="1">Multi-pass membrane protein</topology>
    </subcellularLocation>
</comment>
<organism evidence="7 8">
    <name type="scientific">Celeribacter halophilus</name>
    <dbReference type="NCBI Taxonomy" id="576117"/>
    <lineage>
        <taxon>Bacteria</taxon>
        <taxon>Pseudomonadati</taxon>
        <taxon>Pseudomonadota</taxon>
        <taxon>Alphaproteobacteria</taxon>
        <taxon>Rhodobacterales</taxon>
        <taxon>Roseobacteraceae</taxon>
        <taxon>Celeribacter</taxon>
    </lineage>
</organism>
<evidence type="ECO:0000256" key="2">
    <source>
        <dbReference type="ARBA" id="ARBA00022448"/>
    </source>
</evidence>
<dbReference type="PANTHER" id="PTHR23519:SF1">
    <property type="entry name" value="AUTOPHAGY-RELATED PROTEIN 22"/>
    <property type="match status" value="1"/>
</dbReference>
<evidence type="ECO:0000256" key="3">
    <source>
        <dbReference type="ARBA" id="ARBA00022692"/>
    </source>
</evidence>
<dbReference type="RefSeq" id="WP_066601151.1">
    <property type="nucleotide sequence ID" value="NZ_FORY01000009.1"/>
</dbReference>
<feature type="transmembrane region" description="Helical" evidence="6">
    <location>
        <begin position="363"/>
        <end position="379"/>
    </location>
</feature>
<dbReference type="InterPro" id="IPR050495">
    <property type="entry name" value="ATG22/LtaA_families"/>
</dbReference>
<dbReference type="OrthoDB" id="9768783at2"/>
<dbReference type="InterPro" id="IPR024671">
    <property type="entry name" value="Atg22-like"/>
</dbReference>